<gene>
    <name evidence="7" type="ORF">GBAR_LOCUS28958</name>
</gene>
<dbReference type="PANTHER" id="PTHR30371:SF0">
    <property type="entry name" value="SEC-INDEPENDENT PROTEIN TRANSLOCASE PROTEIN TATC, CHLOROPLASTIC-RELATED"/>
    <property type="match status" value="1"/>
</dbReference>
<feature type="transmembrane region" description="Helical" evidence="6">
    <location>
        <begin position="208"/>
        <end position="228"/>
    </location>
</feature>
<keyword evidence="4 6" id="KW-1133">Transmembrane helix</keyword>
<dbReference type="GO" id="GO:0043953">
    <property type="term" value="P:protein transport by the Tat complex"/>
    <property type="evidence" value="ECO:0007669"/>
    <property type="project" value="TreeGrafter"/>
</dbReference>
<proteinExistence type="inferred from homology"/>
<comment type="subcellular location">
    <subcellularLocation>
        <location evidence="1">Membrane</location>
        <topology evidence="1">Multi-pass membrane protein</topology>
    </subcellularLocation>
</comment>
<dbReference type="Pfam" id="PF00902">
    <property type="entry name" value="TatC"/>
    <property type="match status" value="1"/>
</dbReference>
<evidence type="ECO:0000256" key="6">
    <source>
        <dbReference type="SAM" id="Phobius"/>
    </source>
</evidence>
<feature type="transmembrane region" description="Helical" evidence="6">
    <location>
        <begin position="97"/>
        <end position="120"/>
    </location>
</feature>
<sequence>MEHLGELRRRVLICALAIIVGTGVSFAFFEEIIGFLVRPSGLETGPGGQLVITEVTEFLTTAFKVSVLSGFVLALPIVIYQVIMFVAPGLTPRERRVLFGFLPLALLAFVAGMAFAYFVLTPPALHFLLNFGQEVVTPLIRVSNIVNLMVRLLFWMGVSFETPLIMFLLAQLGIVSSRRLSRFRKVWVVLAFILGAFITPTFDPINQTLVAVPLLALYEFGVVLARLAERGRRKAETAIVQQ</sequence>
<reference evidence="7" key="1">
    <citation type="submission" date="2023-03" db="EMBL/GenBank/DDBJ databases">
        <authorList>
            <person name="Steffen K."/>
            <person name="Cardenas P."/>
        </authorList>
    </citation>
    <scope>NUCLEOTIDE SEQUENCE</scope>
</reference>
<dbReference type="AlphaFoldDB" id="A0AA35XJ87"/>
<dbReference type="Proteomes" id="UP001174909">
    <property type="component" value="Unassembled WGS sequence"/>
</dbReference>
<organism evidence="7 8">
    <name type="scientific">Geodia barretti</name>
    <name type="common">Barrett's horny sponge</name>
    <dbReference type="NCBI Taxonomy" id="519541"/>
    <lineage>
        <taxon>Eukaryota</taxon>
        <taxon>Metazoa</taxon>
        <taxon>Porifera</taxon>
        <taxon>Demospongiae</taxon>
        <taxon>Heteroscleromorpha</taxon>
        <taxon>Tetractinellida</taxon>
        <taxon>Astrophorina</taxon>
        <taxon>Geodiidae</taxon>
        <taxon>Geodia</taxon>
    </lineage>
</organism>
<feature type="transmembrane region" description="Helical" evidence="6">
    <location>
        <begin position="152"/>
        <end position="174"/>
    </location>
</feature>
<dbReference type="InterPro" id="IPR002033">
    <property type="entry name" value="TatC"/>
</dbReference>
<evidence type="ECO:0000256" key="5">
    <source>
        <dbReference type="ARBA" id="ARBA00023136"/>
    </source>
</evidence>
<evidence type="ECO:0000313" key="8">
    <source>
        <dbReference type="Proteomes" id="UP001174909"/>
    </source>
</evidence>
<dbReference type="EMBL" id="CASHTH010004055">
    <property type="protein sequence ID" value="CAI8052932.1"/>
    <property type="molecule type" value="Genomic_DNA"/>
</dbReference>
<keyword evidence="8" id="KW-1185">Reference proteome</keyword>
<dbReference type="GO" id="GO:0065002">
    <property type="term" value="P:intracellular protein transmembrane transport"/>
    <property type="evidence" value="ECO:0007669"/>
    <property type="project" value="TreeGrafter"/>
</dbReference>
<name>A0AA35XJ87_GEOBA</name>
<comment type="similarity">
    <text evidence="2">Belongs to the TatC family.</text>
</comment>
<feature type="transmembrane region" description="Helical" evidence="6">
    <location>
        <begin position="186"/>
        <end position="202"/>
    </location>
</feature>
<keyword evidence="3 6" id="KW-0812">Transmembrane</keyword>
<feature type="transmembrane region" description="Helical" evidence="6">
    <location>
        <begin position="12"/>
        <end position="37"/>
    </location>
</feature>
<dbReference type="PANTHER" id="PTHR30371">
    <property type="entry name" value="SEC-INDEPENDENT PROTEIN TRANSLOCASE PROTEIN TATC"/>
    <property type="match status" value="1"/>
</dbReference>
<protein>
    <submittedName>
        <fullName evidence="7">Sec-independent protein translocase protein TatC</fullName>
    </submittedName>
</protein>
<accession>A0AA35XJ87</accession>
<evidence type="ECO:0000256" key="2">
    <source>
        <dbReference type="ARBA" id="ARBA00008882"/>
    </source>
</evidence>
<keyword evidence="5 6" id="KW-0472">Membrane</keyword>
<feature type="transmembrane region" description="Helical" evidence="6">
    <location>
        <begin position="67"/>
        <end position="90"/>
    </location>
</feature>
<dbReference type="GO" id="GO:0009977">
    <property type="term" value="F:proton motive force dependent protein transmembrane transporter activity"/>
    <property type="evidence" value="ECO:0007669"/>
    <property type="project" value="TreeGrafter"/>
</dbReference>
<dbReference type="GO" id="GO:0033281">
    <property type="term" value="C:TAT protein transport complex"/>
    <property type="evidence" value="ECO:0007669"/>
    <property type="project" value="TreeGrafter"/>
</dbReference>
<evidence type="ECO:0000313" key="7">
    <source>
        <dbReference type="EMBL" id="CAI8052932.1"/>
    </source>
</evidence>
<dbReference type="PRINTS" id="PR01840">
    <property type="entry name" value="TATCFAMILY"/>
</dbReference>
<evidence type="ECO:0000256" key="3">
    <source>
        <dbReference type="ARBA" id="ARBA00022692"/>
    </source>
</evidence>
<evidence type="ECO:0000256" key="1">
    <source>
        <dbReference type="ARBA" id="ARBA00004141"/>
    </source>
</evidence>
<evidence type="ECO:0000256" key="4">
    <source>
        <dbReference type="ARBA" id="ARBA00022989"/>
    </source>
</evidence>
<comment type="caution">
    <text evidence="7">The sequence shown here is derived from an EMBL/GenBank/DDBJ whole genome shotgun (WGS) entry which is preliminary data.</text>
</comment>
<dbReference type="NCBIfam" id="TIGR00945">
    <property type="entry name" value="tatC"/>
    <property type="match status" value="1"/>
</dbReference>
<dbReference type="HAMAP" id="MF_00902">
    <property type="entry name" value="TatC"/>
    <property type="match status" value="1"/>
</dbReference>